<evidence type="ECO:0000313" key="2">
    <source>
        <dbReference type="EMBL" id="NOL44727.1"/>
    </source>
</evidence>
<dbReference type="InterPro" id="IPR021398">
    <property type="entry name" value="DUF3037"/>
</dbReference>
<reference evidence="2 3" key="1">
    <citation type="submission" date="2020-05" db="EMBL/GenBank/DDBJ databases">
        <title>Genome sequence of Kribbella sandramycini ATCC 39419.</title>
        <authorList>
            <person name="Maclea K.S."/>
            <person name="Fair J.L."/>
        </authorList>
    </citation>
    <scope>NUCLEOTIDE SEQUENCE [LARGE SCALE GENOMIC DNA]</scope>
    <source>
        <strain evidence="2 3">ATCC 39419</strain>
    </source>
</reference>
<proteinExistence type="predicted"/>
<accession>A0A7Y4L7D2</accession>
<dbReference type="Pfam" id="PF11236">
    <property type="entry name" value="DUF3037"/>
    <property type="match status" value="1"/>
</dbReference>
<evidence type="ECO:0000313" key="4">
    <source>
        <dbReference type="Proteomes" id="UP000553957"/>
    </source>
</evidence>
<gene>
    <name evidence="1" type="ORF">HNR71_002642</name>
    <name evidence="2" type="ORF">HPO96_31205</name>
</gene>
<dbReference type="EMBL" id="JABJRC010000009">
    <property type="protein sequence ID" value="NOL44727.1"/>
    <property type="molecule type" value="Genomic_DNA"/>
</dbReference>
<protein>
    <submittedName>
        <fullName evidence="2">DUF3037 domain-containing protein</fullName>
    </submittedName>
</protein>
<comment type="caution">
    <text evidence="2">The sequence shown here is derived from an EMBL/GenBank/DDBJ whole genome shotgun (WGS) entry which is preliminary data.</text>
</comment>
<dbReference type="Proteomes" id="UP000553957">
    <property type="component" value="Unassembled WGS sequence"/>
</dbReference>
<reference evidence="1 4" key="2">
    <citation type="submission" date="2020-08" db="EMBL/GenBank/DDBJ databases">
        <title>Sequencing the genomes of 1000 actinobacteria strains.</title>
        <authorList>
            <person name="Klenk H.-P."/>
        </authorList>
    </citation>
    <scope>NUCLEOTIDE SEQUENCE [LARGE SCALE GENOMIC DNA]</scope>
    <source>
        <strain evidence="1 4">DSM 15626</strain>
    </source>
</reference>
<sequence length="300" mass="33534">MTADRVSGTPYMYWMLRYVPDSARGEFVNVGLIVGNEQRADWAVRTVPSLSRASRLGGDARWVEDWLARFQAAVGSDLPLMRPPTQSSSSGFSFASLDRIRRHLNNSFQITEPLPLRAADADSAADILYSQLIVESTQGPRSTDRNTAIRELRDAFYNVPELSPKDVQSRVRLQVGRQQARFEFAIGRDRIAQLSHVWSFKRQSLDGLSGDIQATSYVIKRLREDGGLLLNPARTKQEPVRLSRDVPIRVLYVPPSSAVQREIFEGAEEAWSNLGVLPFAVGQEDHLAQEAVSLLHSKAS</sequence>
<organism evidence="2 3">
    <name type="scientific">Kribbella sandramycini</name>
    <dbReference type="NCBI Taxonomy" id="60450"/>
    <lineage>
        <taxon>Bacteria</taxon>
        <taxon>Bacillati</taxon>
        <taxon>Actinomycetota</taxon>
        <taxon>Actinomycetes</taxon>
        <taxon>Propionibacteriales</taxon>
        <taxon>Kribbellaceae</taxon>
        <taxon>Kribbella</taxon>
    </lineage>
</organism>
<dbReference type="EMBL" id="JACHKF010000001">
    <property type="protein sequence ID" value="MBB6567005.1"/>
    <property type="molecule type" value="Genomic_DNA"/>
</dbReference>
<dbReference type="Proteomes" id="UP000534306">
    <property type="component" value="Unassembled WGS sequence"/>
</dbReference>
<dbReference type="AlphaFoldDB" id="A0A7Y4L7D2"/>
<dbReference type="RefSeq" id="WP_171677971.1">
    <property type="nucleotide sequence ID" value="NZ_BAAAGT010000008.1"/>
</dbReference>
<evidence type="ECO:0000313" key="1">
    <source>
        <dbReference type="EMBL" id="MBB6567005.1"/>
    </source>
</evidence>
<name>A0A7Y4L7D2_9ACTN</name>
<evidence type="ECO:0000313" key="3">
    <source>
        <dbReference type="Proteomes" id="UP000534306"/>
    </source>
</evidence>
<keyword evidence="3" id="KW-1185">Reference proteome</keyword>